<dbReference type="InterPro" id="IPR014747">
    <property type="entry name" value="Bac_photo_RC_H_C"/>
</dbReference>
<dbReference type="Proteomes" id="UP000186132">
    <property type="component" value="Unassembled WGS sequence"/>
</dbReference>
<name>A0A1M5IRR0_9ACTN</name>
<evidence type="ECO:0000313" key="2">
    <source>
        <dbReference type="EMBL" id="SHG30941.1"/>
    </source>
</evidence>
<organism evidence="2 3">
    <name type="scientific">Jatrophihabitans endophyticus</name>
    <dbReference type="NCBI Taxonomy" id="1206085"/>
    <lineage>
        <taxon>Bacteria</taxon>
        <taxon>Bacillati</taxon>
        <taxon>Actinomycetota</taxon>
        <taxon>Actinomycetes</taxon>
        <taxon>Jatrophihabitantales</taxon>
        <taxon>Jatrophihabitantaceae</taxon>
        <taxon>Jatrophihabitans</taxon>
    </lineage>
</organism>
<dbReference type="InterPro" id="IPR027275">
    <property type="entry name" value="PRC-brl_dom"/>
</dbReference>
<dbReference type="GO" id="GO:0019684">
    <property type="term" value="P:photosynthesis, light reaction"/>
    <property type="evidence" value="ECO:0007669"/>
    <property type="project" value="InterPro"/>
</dbReference>
<sequence length="130" mass="14427">MSLGSAHHILVKLSDQGQTLSSDDEDIRGRRVLDRNGEQLGRIQNLLVDQTHHRVRMLRIEHGGVLGIGATASFVPVEAIARITDDVVHIDQTHERIAGAPRYDPEVVPAPAAYSELYAYYAYPPFWGSL</sequence>
<dbReference type="InterPro" id="IPR011033">
    <property type="entry name" value="PRC_barrel-like_sf"/>
</dbReference>
<dbReference type="Gene3D" id="3.90.50.10">
    <property type="entry name" value="Photosynthetic Reaction Center, subunit H, domain 2"/>
    <property type="match status" value="1"/>
</dbReference>
<protein>
    <submittedName>
        <fullName evidence="2">Sporulation protein YlmC, PRC-barrel domain family</fullName>
    </submittedName>
</protein>
<dbReference type="EMBL" id="FQVU01000002">
    <property type="protein sequence ID" value="SHG30941.1"/>
    <property type="molecule type" value="Genomic_DNA"/>
</dbReference>
<reference evidence="2 3" key="1">
    <citation type="submission" date="2016-11" db="EMBL/GenBank/DDBJ databases">
        <authorList>
            <person name="Jaros S."/>
            <person name="Januszkiewicz K."/>
            <person name="Wedrychowicz H."/>
        </authorList>
    </citation>
    <scope>NUCLEOTIDE SEQUENCE [LARGE SCALE GENOMIC DNA]</scope>
    <source>
        <strain evidence="2 3">DSM 45627</strain>
    </source>
</reference>
<dbReference type="STRING" id="1206085.SAMN05443575_1982"/>
<dbReference type="OrthoDB" id="4738165at2"/>
<evidence type="ECO:0000259" key="1">
    <source>
        <dbReference type="Pfam" id="PF05239"/>
    </source>
</evidence>
<proteinExistence type="predicted"/>
<feature type="domain" description="PRC-barrel" evidence="1">
    <location>
        <begin position="24"/>
        <end position="96"/>
    </location>
</feature>
<dbReference type="AlphaFoldDB" id="A0A1M5IRR0"/>
<keyword evidence="3" id="KW-1185">Reference proteome</keyword>
<gene>
    <name evidence="2" type="ORF">SAMN05443575_1982</name>
</gene>
<dbReference type="PANTHER" id="PTHR36505">
    <property type="entry name" value="BLR1072 PROTEIN"/>
    <property type="match status" value="1"/>
</dbReference>
<dbReference type="SUPFAM" id="SSF50346">
    <property type="entry name" value="PRC-barrel domain"/>
    <property type="match status" value="1"/>
</dbReference>
<evidence type="ECO:0000313" key="3">
    <source>
        <dbReference type="Proteomes" id="UP000186132"/>
    </source>
</evidence>
<dbReference type="PANTHER" id="PTHR36505:SF1">
    <property type="entry name" value="BLR1072 PROTEIN"/>
    <property type="match status" value="1"/>
</dbReference>
<dbReference type="Pfam" id="PF05239">
    <property type="entry name" value="PRC"/>
    <property type="match status" value="1"/>
</dbReference>
<accession>A0A1M5IRR0</accession>
<dbReference type="GO" id="GO:0030077">
    <property type="term" value="C:plasma membrane light-harvesting complex"/>
    <property type="evidence" value="ECO:0007669"/>
    <property type="project" value="InterPro"/>
</dbReference>
<dbReference type="RefSeq" id="WP_073389198.1">
    <property type="nucleotide sequence ID" value="NZ_FQVU01000002.1"/>
</dbReference>